<keyword evidence="3" id="KW-0805">Transcription regulation</keyword>
<dbReference type="Proteomes" id="UP000266915">
    <property type="component" value="Unassembled WGS sequence"/>
</dbReference>
<feature type="region of interest" description="Disordered" evidence="6">
    <location>
        <begin position="227"/>
        <end position="254"/>
    </location>
</feature>
<keyword evidence="2" id="KW-0678">Repressor</keyword>
<dbReference type="SMART" id="SM00420">
    <property type="entry name" value="HTH_DEOR"/>
    <property type="match status" value="1"/>
</dbReference>
<dbReference type="SUPFAM" id="SSF100950">
    <property type="entry name" value="NagB/RpiA/CoA transferase-like"/>
    <property type="match status" value="1"/>
</dbReference>
<dbReference type="Pfam" id="PF00455">
    <property type="entry name" value="DeoRC"/>
    <property type="match status" value="1"/>
</dbReference>
<evidence type="ECO:0000256" key="4">
    <source>
        <dbReference type="ARBA" id="ARBA00023163"/>
    </source>
</evidence>
<feature type="compositionally biased region" description="Basic and acidic residues" evidence="6">
    <location>
        <begin position="243"/>
        <end position="254"/>
    </location>
</feature>
<dbReference type="RefSeq" id="WP_085512583.1">
    <property type="nucleotide sequence ID" value="NZ_FXAP01000004.1"/>
</dbReference>
<dbReference type="InterPro" id="IPR036388">
    <property type="entry name" value="WH-like_DNA-bd_sf"/>
</dbReference>
<evidence type="ECO:0000259" key="7">
    <source>
        <dbReference type="PROSITE" id="PS51000"/>
    </source>
</evidence>
<evidence type="ECO:0000256" key="5">
    <source>
        <dbReference type="ARBA" id="ARBA00024937"/>
    </source>
</evidence>
<dbReference type="Pfam" id="PF08220">
    <property type="entry name" value="HTH_DeoR"/>
    <property type="match status" value="1"/>
</dbReference>
<dbReference type="InterPro" id="IPR050313">
    <property type="entry name" value="Carb_Metab_HTH_regulators"/>
</dbReference>
<dbReference type="PRINTS" id="PR00037">
    <property type="entry name" value="HTHLACR"/>
</dbReference>
<comment type="caution">
    <text evidence="8">The sequence shown here is derived from an EMBL/GenBank/DDBJ whole genome shotgun (WGS) entry which is preliminary data.</text>
</comment>
<organism evidence="8 9">
    <name type="scientific">Plantibacter flavus</name>
    <dbReference type="NCBI Taxonomy" id="150123"/>
    <lineage>
        <taxon>Bacteria</taxon>
        <taxon>Bacillati</taxon>
        <taxon>Actinomycetota</taxon>
        <taxon>Actinomycetes</taxon>
        <taxon>Micrococcales</taxon>
        <taxon>Microbacteriaceae</taxon>
        <taxon>Plantibacter</taxon>
    </lineage>
</organism>
<comment type="function">
    <text evidence="5">Repressor of the lactose catabolism operon. Galactose-6-phosphate is the inducer.</text>
</comment>
<dbReference type="Gene3D" id="1.10.10.10">
    <property type="entry name" value="Winged helix-like DNA-binding domain superfamily/Winged helix DNA-binding domain"/>
    <property type="match status" value="1"/>
</dbReference>
<evidence type="ECO:0000256" key="6">
    <source>
        <dbReference type="SAM" id="MobiDB-lite"/>
    </source>
</evidence>
<gene>
    <name evidence="8" type="ORF">EDD42_2834</name>
</gene>
<reference evidence="8 9" key="1">
    <citation type="submission" date="2018-11" db="EMBL/GenBank/DDBJ databases">
        <title>Sequencing the genomes of 1000 actinobacteria strains.</title>
        <authorList>
            <person name="Klenk H.-P."/>
        </authorList>
    </citation>
    <scope>NUCLEOTIDE SEQUENCE [LARGE SCALE GENOMIC DNA]</scope>
    <source>
        <strain evidence="8 9">DSM 14012</strain>
    </source>
</reference>
<evidence type="ECO:0000313" key="8">
    <source>
        <dbReference type="EMBL" id="ROR82738.1"/>
    </source>
</evidence>
<dbReference type="InterPro" id="IPR014036">
    <property type="entry name" value="DeoR-like_C"/>
</dbReference>
<evidence type="ECO:0000256" key="1">
    <source>
        <dbReference type="ARBA" id="ARBA00021390"/>
    </source>
</evidence>
<dbReference type="SMART" id="SM01134">
    <property type="entry name" value="DeoRC"/>
    <property type="match status" value="1"/>
</dbReference>
<dbReference type="AlphaFoldDB" id="A0A3N2C5D8"/>
<dbReference type="InterPro" id="IPR001034">
    <property type="entry name" value="DeoR_HTH"/>
</dbReference>
<accession>A0A3N2C5D8</accession>
<sequence>MLSAQRRSHLLDLLDRDGRIVAKDAAAALGLSEDSIRRDLRELAEAGLCVRVYGGALPVPAADRPFRDRLSLGTASKERVARIAAERIRPGSTIIIDAGTTALALARLLPDDPTLTVITPSPAVALAVAEHSPARVIMIGGELGRHSMVAGGALAAEAIRHLSADACFLGVTGFHPEHGLTTGDLDDAATKRALAERSTDVYVLASEEKVGAVSRYPVLDVGEVTEVIVDPKTDGPDPSTRTEGSDARDHQDRG</sequence>
<dbReference type="InterPro" id="IPR036390">
    <property type="entry name" value="WH_DNA-bd_sf"/>
</dbReference>
<protein>
    <recommendedName>
        <fullName evidence="1">Lactose phosphotransferase system repressor</fullName>
    </recommendedName>
</protein>
<evidence type="ECO:0000256" key="3">
    <source>
        <dbReference type="ARBA" id="ARBA00023015"/>
    </source>
</evidence>
<evidence type="ECO:0000256" key="2">
    <source>
        <dbReference type="ARBA" id="ARBA00022491"/>
    </source>
</evidence>
<proteinExistence type="predicted"/>
<dbReference type="PANTHER" id="PTHR30363:SF4">
    <property type="entry name" value="GLYCEROL-3-PHOSPHATE REGULON REPRESSOR"/>
    <property type="match status" value="1"/>
</dbReference>
<feature type="domain" description="HTH deoR-type" evidence="7">
    <location>
        <begin position="3"/>
        <end position="58"/>
    </location>
</feature>
<dbReference type="Gene3D" id="3.40.50.1360">
    <property type="match status" value="1"/>
</dbReference>
<name>A0A3N2C5D8_9MICO</name>
<evidence type="ECO:0000313" key="9">
    <source>
        <dbReference type="Proteomes" id="UP000266915"/>
    </source>
</evidence>
<dbReference type="GO" id="GO:0003700">
    <property type="term" value="F:DNA-binding transcription factor activity"/>
    <property type="evidence" value="ECO:0007669"/>
    <property type="project" value="InterPro"/>
</dbReference>
<keyword evidence="9" id="KW-1185">Reference proteome</keyword>
<dbReference type="PROSITE" id="PS51000">
    <property type="entry name" value="HTH_DEOR_2"/>
    <property type="match status" value="1"/>
</dbReference>
<dbReference type="InterPro" id="IPR037171">
    <property type="entry name" value="NagB/RpiA_transferase-like"/>
</dbReference>
<keyword evidence="4" id="KW-0804">Transcription</keyword>
<dbReference type="SUPFAM" id="SSF46785">
    <property type="entry name" value="Winged helix' DNA-binding domain"/>
    <property type="match status" value="1"/>
</dbReference>
<dbReference type="PANTHER" id="PTHR30363">
    <property type="entry name" value="HTH-TYPE TRANSCRIPTIONAL REGULATOR SRLR-RELATED"/>
    <property type="match status" value="1"/>
</dbReference>
<dbReference type="EMBL" id="RKHL01000001">
    <property type="protein sequence ID" value="ROR82738.1"/>
    <property type="molecule type" value="Genomic_DNA"/>
</dbReference>